<evidence type="ECO:0000313" key="18">
    <source>
        <dbReference type="Proteomes" id="UP000661012"/>
    </source>
</evidence>
<keyword evidence="4 11" id="KW-0349">Heme</keyword>
<dbReference type="STRING" id="1219360.GCA_001571305_02741"/>
<feature type="binding site" description="covalent" evidence="11">
    <location>
        <position position="185"/>
    </location>
    <ligand>
        <name>heme c</name>
        <dbReference type="ChEBI" id="CHEBI:61717"/>
        <label>2</label>
    </ligand>
</feature>
<dbReference type="PANTHER" id="PTHR35008">
    <property type="entry name" value="BLL4482 PROTEIN-RELATED"/>
    <property type="match status" value="1"/>
</dbReference>
<keyword evidence="8" id="KW-0249">Electron transport</keyword>
<feature type="domain" description="Cytochrome c" evidence="14">
    <location>
        <begin position="298"/>
        <end position="388"/>
    </location>
</feature>
<dbReference type="PROSITE" id="PS51007">
    <property type="entry name" value="CYTC"/>
    <property type="match status" value="3"/>
</dbReference>
<feature type="signal peptide" evidence="13">
    <location>
        <begin position="1"/>
        <end position="21"/>
    </location>
</feature>
<dbReference type="PRINTS" id="PR00605">
    <property type="entry name" value="CYTCHROMECIC"/>
</dbReference>
<feature type="binding site" description="covalent" evidence="11">
    <location>
        <position position="38"/>
    </location>
    <ligand>
        <name>heme c</name>
        <dbReference type="ChEBI" id="CHEBI:61717"/>
        <label>1</label>
    </ligand>
</feature>
<dbReference type="KEGG" id="epe:CI789_22100"/>
<evidence type="ECO:0000313" key="15">
    <source>
        <dbReference type="EMBL" id="MBD8107183.1"/>
    </source>
</evidence>
<feature type="binding site" description="covalent" evidence="11">
    <location>
        <position position="41"/>
    </location>
    <ligand>
        <name>heme c</name>
        <dbReference type="ChEBI" id="CHEBI:61717"/>
        <label>1</label>
    </ligand>
</feature>
<dbReference type="PANTHER" id="PTHR35008:SF8">
    <property type="entry name" value="ALCOHOL DEHYDROGENASE CYTOCHROME C SUBUNIT"/>
    <property type="match status" value="1"/>
</dbReference>
<feature type="binding site" description="axial binding residue" evidence="12">
    <location>
        <position position="42"/>
    </location>
    <ligand>
        <name>heme c</name>
        <dbReference type="ChEBI" id="CHEBI:61717"/>
        <label>1</label>
    </ligand>
    <ligandPart>
        <name>Fe</name>
        <dbReference type="ChEBI" id="CHEBI:18248"/>
    </ligandPart>
</feature>
<dbReference type="InterPro" id="IPR036909">
    <property type="entry name" value="Cyt_c-like_dom_sf"/>
</dbReference>
<dbReference type="Proteomes" id="UP000661012">
    <property type="component" value="Unassembled WGS sequence"/>
</dbReference>
<evidence type="ECO:0000256" key="8">
    <source>
        <dbReference type="ARBA" id="ARBA00022982"/>
    </source>
</evidence>
<evidence type="ECO:0000256" key="13">
    <source>
        <dbReference type="SAM" id="SignalP"/>
    </source>
</evidence>
<evidence type="ECO:0000313" key="16">
    <source>
        <dbReference type="EMBL" id="TKJ89041.1"/>
    </source>
</evidence>
<dbReference type="InterPro" id="IPR051459">
    <property type="entry name" value="Cytochrome_c-type_DH"/>
</dbReference>
<reference evidence="16 17" key="1">
    <citation type="journal article" date="2019" name="Sci. Rep.">
        <title>Differences in resource use lead to coexistence of seed-transmitted microbial populations.</title>
        <authorList>
            <person name="Torres-Cortes G."/>
            <person name="Garcia B.J."/>
            <person name="Compant S."/>
            <person name="Rezki S."/>
            <person name="Jones P."/>
            <person name="Preveaux A."/>
            <person name="Briand M."/>
            <person name="Roulet A."/>
            <person name="Bouchez O."/>
            <person name="Jacobson D."/>
            <person name="Barret M."/>
        </authorList>
    </citation>
    <scope>NUCLEOTIDE SEQUENCE [LARGE SCALE GENOMIC DNA]</scope>
    <source>
        <strain evidence="16 17">CFBP13511</strain>
    </source>
</reference>
<dbReference type="PIRSF" id="PIRSF000018">
    <property type="entry name" value="Mb_ADH_cyt_c"/>
    <property type="match status" value="1"/>
</dbReference>
<dbReference type="InterPro" id="IPR009056">
    <property type="entry name" value="Cyt_c-like_dom"/>
</dbReference>
<evidence type="ECO:0000256" key="11">
    <source>
        <dbReference type="PIRSR" id="PIRSR000018-50"/>
    </source>
</evidence>
<evidence type="ECO:0000256" key="1">
    <source>
        <dbReference type="ARBA" id="ARBA00004236"/>
    </source>
</evidence>
<dbReference type="Pfam" id="PF00034">
    <property type="entry name" value="Cytochrom_C"/>
    <property type="match status" value="1"/>
</dbReference>
<dbReference type="EMBL" id="QGAC01000013">
    <property type="protein sequence ID" value="TKJ89041.1"/>
    <property type="molecule type" value="Genomic_DNA"/>
</dbReference>
<feature type="domain" description="Cytochrome c" evidence="14">
    <location>
        <begin position="24"/>
        <end position="127"/>
    </location>
</feature>
<dbReference type="GO" id="GO:0009055">
    <property type="term" value="F:electron transfer activity"/>
    <property type="evidence" value="ECO:0007669"/>
    <property type="project" value="InterPro"/>
</dbReference>
<accession>A0A3S7TFU4</accession>
<evidence type="ECO:0000256" key="5">
    <source>
        <dbReference type="ARBA" id="ARBA00022723"/>
    </source>
</evidence>
<dbReference type="GO" id="GO:0020037">
    <property type="term" value="F:heme binding"/>
    <property type="evidence" value="ECO:0007669"/>
    <property type="project" value="InterPro"/>
</dbReference>
<proteinExistence type="predicted"/>
<name>A0A3S7TFU4_9GAMM</name>
<gene>
    <name evidence="16" type="ORF">EpCFBP13511_14420</name>
    <name evidence="15" type="ORF">IFT93_12265</name>
</gene>
<keyword evidence="5 12" id="KW-0479">Metal-binding</keyword>
<dbReference type="AlphaFoldDB" id="A0A3S7TFU4"/>
<keyword evidence="6 13" id="KW-0732">Signal</keyword>
<keyword evidence="10" id="KW-0472">Membrane</keyword>
<dbReference type="InterPro" id="IPR008168">
    <property type="entry name" value="Cyt_C_IC"/>
</dbReference>
<evidence type="ECO:0000256" key="7">
    <source>
        <dbReference type="ARBA" id="ARBA00022737"/>
    </source>
</evidence>
<feature type="chain" id="PRO_5030083854" evidence="13">
    <location>
        <begin position="22"/>
        <end position="407"/>
    </location>
</feature>
<dbReference type="OrthoDB" id="9811281at2"/>
<keyword evidence="3" id="KW-1003">Cell membrane</keyword>
<evidence type="ECO:0000256" key="9">
    <source>
        <dbReference type="ARBA" id="ARBA00023004"/>
    </source>
</evidence>
<dbReference type="GO" id="GO:0005886">
    <property type="term" value="C:plasma membrane"/>
    <property type="evidence" value="ECO:0007669"/>
    <property type="project" value="UniProtKB-SubCell"/>
</dbReference>
<protein>
    <submittedName>
        <fullName evidence="16">Alcohol dehydrogenase</fullName>
    </submittedName>
    <submittedName>
        <fullName evidence="15">C-type cytochrome</fullName>
    </submittedName>
</protein>
<comment type="caution">
    <text evidence="16">The sequence shown here is derived from an EMBL/GenBank/DDBJ whole genome shotgun (WGS) entry which is preliminary data.</text>
</comment>
<organism evidence="16 17">
    <name type="scientific">Erwinia persicina</name>
    <dbReference type="NCBI Taxonomy" id="55211"/>
    <lineage>
        <taxon>Bacteria</taxon>
        <taxon>Pseudomonadati</taxon>
        <taxon>Pseudomonadota</taxon>
        <taxon>Gammaproteobacteria</taxon>
        <taxon>Enterobacterales</taxon>
        <taxon>Erwiniaceae</taxon>
        <taxon>Erwinia</taxon>
    </lineage>
</organism>
<dbReference type="InterPro" id="IPR014353">
    <property type="entry name" value="Membr-bd_ADH_cyt_c"/>
</dbReference>
<keyword evidence="7" id="KW-0677">Repeat</keyword>
<keyword evidence="9 12" id="KW-0408">Iron</keyword>
<dbReference type="GO" id="GO:0005506">
    <property type="term" value="F:iron ion binding"/>
    <property type="evidence" value="ECO:0007669"/>
    <property type="project" value="InterPro"/>
</dbReference>
<sequence length="407" mass="44326">MNIRHYGLCVLLVAASGSRAAAPDSLSTGHYLALASDCAACHTAEKGQPFAGGLKMQTPIGALYSTNITPDARTGIGDYSYEDFARALREGKARDGRNLYPAMPYTAFSKFDDPQMHALYDYFTHEVPAVRQENRKSDIPWPLNIRWPLGVWNLLFHDDTRYLNDPLHSGQWNRGAWLVLGPGHCGSCHTPRGFALQEKGQDHHDSAYLTGGTLNGWQAPDLRGNNVRGLGGWSQQDIVTFLKTGQNDRTMAFGPMTDVVEKSTQYLTLADLNAIAVFLKSLPAGTYSTELASEDYADLNSPGAALYSDNCAACHRSDGRGYARTFPALAGNAALQGNDPSSLISMILHGGRAPVTRQALTGTRMPDFGWRLTDQQVAAISNFVRNSWGNQASEVTPEQVKDVRGGE</sequence>
<evidence type="ECO:0000313" key="17">
    <source>
        <dbReference type="Proteomes" id="UP000306393"/>
    </source>
</evidence>
<evidence type="ECO:0000256" key="4">
    <source>
        <dbReference type="ARBA" id="ARBA00022617"/>
    </source>
</evidence>
<feature type="binding site" description="covalent" evidence="11">
    <location>
        <position position="314"/>
    </location>
    <ligand>
        <name>heme c</name>
        <dbReference type="ChEBI" id="CHEBI:61717"/>
        <label>3</label>
    </ligand>
</feature>
<dbReference type="EMBL" id="JACYNN010000007">
    <property type="protein sequence ID" value="MBD8107183.1"/>
    <property type="molecule type" value="Genomic_DNA"/>
</dbReference>
<keyword evidence="2" id="KW-0813">Transport</keyword>
<feature type="binding site" description="covalent" evidence="11">
    <location>
        <position position="188"/>
    </location>
    <ligand>
        <name>heme c</name>
        <dbReference type="ChEBI" id="CHEBI:61717"/>
        <label>2</label>
    </ligand>
</feature>
<dbReference type="SUPFAM" id="SSF46626">
    <property type="entry name" value="Cytochrome c"/>
    <property type="match status" value="3"/>
</dbReference>
<evidence type="ECO:0000259" key="14">
    <source>
        <dbReference type="PROSITE" id="PS51007"/>
    </source>
</evidence>
<evidence type="ECO:0000256" key="6">
    <source>
        <dbReference type="ARBA" id="ARBA00022729"/>
    </source>
</evidence>
<feature type="binding site" description="axial binding residue" evidence="12">
    <location>
        <position position="189"/>
    </location>
    <ligand>
        <name>heme c</name>
        <dbReference type="ChEBI" id="CHEBI:61717"/>
        <label>2</label>
    </ligand>
    <ligandPart>
        <name>Fe</name>
        <dbReference type="ChEBI" id="CHEBI:18248"/>
    </ligandPart>
</feature>
<evidence type="ECO:0000256" key="12">
    <source>
        <dbReference type="PIRSR" id="PIRSR000018-51"/>
    </source>
</evidence>
<evidence type="ECO:0000256" key="3">
    <source>
        <dbReference type="ARBA" id="ARBA00022475"/>
    </source>
</evidence>
<keyword evidence="18" id="KW-1185">Reference proteome</keyword>
<comment type="cofactor">
    <cofactor evidence="11">
        <name>heme c</name>
        <dbReference type="ChEBI" id="CHEBI:61717"/>
    </cofactor>
    <text evidence="11">Binds 3 heme c groups covalently per subunit.</text>
</comment>
<dbReference type="RefSeq" id="WP_062745954.1">
    <property type="nucleotide sequence ID" value="NZ_CP022725.1"/>
</dbReference>
<evidence type="ECO:0000256" key="10">
    <source>
        <dbReference type="ARBA" id="ARBA00023136"/>
    </source>
</evidence>
<dbReference type="Gene3D" id="1.10.760.10">
    <property type="entry name" value="Cytochrome c-like domain"/>
    <property type="match status" value="2"/>
</dbReference>
<feature type="domain" description="Cytochrome c" evidence="14">
    <location>
        <begin position="170"/>
        <end position="283"/>
    </location>
</feature>
<feature type="binding site" description="covalent" evidence="11">
    <location>
        <position position="311"/>
    </location>
    <ligand>
        <name>heme c</name>
        <dbReference type="ChEBI" id="CHEBI:61717"/>
        <label>3</label>
    </ligand>
</feature>
<feature type="binding site" description="axial binding residue" evidence="12">
    <location>
        <position position="315"/>
    </location>
    <ligand>
        <name>heme c</name>
        <dbReference type="ChEBI" id="CHEBI:61717"/>
        <label>3</label>
    </ligand>
    <ligandPart>
        <name>Fe</name>
        <dbReference type="ChEBI" id="CHEBI:18248"/>
    </ligandPart>
</feature>
<reference evidence="15 18" key="2">
    <citation type="journal article" date="2020" name="FEMS Microbiol. Ecol.">
        <title>Temporal dynamics of bacterial communities during seed development and maturation.</title>
        <authorList>
            <person name="Chesneau G."/>
            <person name="Torres-Cortes G."/>
            <person name="Briand M."/>
            <person name="Darrasse A."/>
            <person name="Preveaux A."/>
            <person name="Marais C."/>
            <person name="Jacques M.A."/>
            <person name="Shade A."/>
            <person name="Barret M."/>
        </authorList>
    </citation>
    <scope>NUCLEOTIDE SEQUENCE [LARGE SCALE GENOMIC DNA]</scope>
    <source>
        <strain evidence="15 18">CFBP13732</strain>
    </source>
</reference>
<evidence type="ECO:0000256" key="2">
    <source>
        <dbReference type="ARBA" id="ARBA00022448"/>
    </source>
</evidence>
<comment type="subcellular location">
    <subcellularLocation>
        <location evidence="1">Cell membrane</location>
    </subcellularLocation>
</comment>
<dbReference type="Proteomes" id="UP000306393">
    <property type="component" value="Unassembled WGS sequence"/>
</dbReference>
<dbReference type="GO" id="GO:0016614">
    <property type="term" value="F:oxidoreductase activity, acting on CH-OH group of donors"/>
    <property type="evidence" value="ECO:0007669"/>
    <property type="project" value="InterPro"/>
</dbReference>